<keyword evidence="4" id="KW-1185">Reference proteome</keyword>
<feature type="transmembrane region" description="Helical" evidence="2">
    <location>
        <begin position="46"/>
        <end position="71"/>
    </location>
</feature>
<feature type="compositionally biased region" description="Polar residues" evidence="1">
    <location>
        <begin position="102"/>
        <end position="130"/>
    </location>
</feature>
<dbReference type="AlphaFoldDB" id="A0A7W7C5V4"/>
<proteinExistence type="predicted"/>
<feature type="region of interest" description="Disordered" evidence="1">
    <location>
        <begin position="81"/>
        <end position="139"/>
    </location>
</feature>
<keyword evidence="2" id="KW-0812">Transmembrane</keyword>
<dbReference type="EMBL" id="JACHMH010000001">
    <property type="protein sequence ID" value="MBB4675073.1"/>
    <property type="molecule type" value="Genomic_DNA"/>
</dbReference>
<feature type="compositionally biased region" description="Low complexity" evidence="1">
    <location>
        <begin position="81"/>
        <end position="90"/>
    </location>
</feature>
<keyword evidence="2" id="KW-1133">Transmembrane helix</keyword>
<reference evidence="3 4" key="1">
    <citation type="submission" date="2020-08" db="EMBL/GenBank/DDBJ databases">
        <title>Sequencing the genomes of 1000 actinobacteria strains.</title>
        <authorList>
            <person name="Klenk H.-P."/>
        </authorList>
    </citation>
    <scope>NUCLEOTIDE SEQUENCE [LARGE SCALE GENOMIC DNA]</scope>
    <source>
        <strain evidence="3 4">DSM 44230</strain>
    </source>
</reference>
<keyword evidence="2" id="KW-0472">Membrane</keyword>
<protein>
    <submittedName>
        <fullName evidence="3">Uncharacterized protein</fullName>
    </submittedName>
</protein>
<dbReference type="RefSeq" id="WP_185001107.1">
    <property type="nucleotide sequence ID" value="NZ_BAAAUI010000026.1"/>
</dbReference>
<evidence type="ECO:0000313" key="3">
    <source>
        <dbReference type="EMBL" id="MBB4675073.1"/>
    </source>
</evidence>
<evidence type="ECO:0000313" key="4">
    <source>
        <dbReference type="Proteomes" id="UP000533598"/>
    </source>
</evidence>
<evidence type="ECO:0000256" key="2">
    <source>
        <dbReference type="SAM" id="Phobius"/>
    </source>
</evidence>
<dbReference type="Proteomes" id="UP000533598">
    <property type="component" value="Unassembled WGS sequence"/>
</dbReference>
<name>A0A7W7C5V4_9PSEU</name>
<evidence type="ECO:0000256" key="1">
    <source>
        <dbReference type="SAM" id="MobiDB-lite"/>
    </source>
</evidence>
<sequence>MNEMWHDEQDVRNALQRVVDTPAPAVRTDVAEVIRRGKRRVLVNRIGAVTGVVVAVGVIGLGATAISGSLFNGDHTALPPAATSSAPSTSKQPALDLPGWTQLDSPTATSLPDSTPTSAVKTPQQYCTGPQTPPANGRAILPEDRYLPAFVESVSKTVGERVKVSFQNYVNANRGHLAVVVPGKGTPGTVRLEAGRFGGPPSLAAESYRYSSGVGCQEPLRRIRPDGAVLQLFQDEDYGGKQPTRRIGVYTPNGRFYNVTVTAGSLTGDGSPIPTDKEVGVAGLVLSREQVVQIGEAMADLG</sequence>
<accession>A0A7W7C5V4</accession>
<gene>
    <name evidence="3" type="ORF">HNR67_001191</name>
</gene>
<organism evidence="3 4">
    <name type="scientific">Crossiella cryophila</name>
    <dbReference type="NCBI Taxonomy" id="43355"/>
    <lineage>
        <taxon>Bacteria</taxon>
        <taxon>Bacillati</taxon>
        <taxon>Actinomycetota</taxon>
        <taxon>Actinomycetes</taxon>
        <taxon>Pseudonocardiales</taxon>
        <taxon>Pseudonocardiaceae</taxon>
        <taxon>Crossiella</taxon>
    </lineage>
</organism>
<comment type="caution">
    <text evidence="3">The sequence shown here is derived from an EMBL/GenBank/DDBJ whole genome shotgun (WGS) entry which is preliminary data.</text>
</comment>